<dbReference type="Proteomes" id="UP000515145">
    <property type="component" value="Chromosome 4"/>
</dbReference>
<dbReference type="OrthoDB" id="10063052at2759"/>
<proteinExistence type="predicted"/>
<evidence type="ECO:0000313" key="1">
    <source>
        <dbReference type="Proteomes" id="UP000515145"/>
    </source>
</evidence>
<dbReference type="RefSeq" id="XP_028259969.1">
    <property type="nucleotide sequence ID" value="XM_028404168.1"/>
</dbReference>
<organism evidence="1 3">
    <name type="scientific">Parambassis ranga</name>
    <name type="common">Indian glassy fish</name>
    <dbReference type="NCBI Taxonomy" id="210632"/>
    <lineage>
        <taxon>Eukaryota</taxon>
        <taxon>Metazoa</taxon>
        <taxon>Chordata</taxon>
        <taxon>Craniata</taxon>
        <taxon>Vertebrata</taxon>
        <taxon>Euteleostomi</taxon>
        <taxon>Actinopterygii</taxon>
        <taxon>Neopterygii</taxon>
        <taxon>Teleostei</taxon>
        <taxon>Neoteleostei</taxon>
        <taxon>Acanthomorphata</taxon>
        <taxon>Ovalentaria</taxon>
        <taxon>Ambassidae</taxon>
        <taxon>Parambassis</taxon>
    </lineage>
</organism>
<gene>
    <name evidence="2 3" type="primary">LOC114434779</name>
</gene>
<protein>
    <submittedName>
        <fullName evidence="2 3">Uncharacterized protein LOC114434779</fullName>
    </submittedName>
</protein>
<dbReference type="GeneID" id="114434779"/>
<reference evidence="2 3" key="1">
    <citation type="submission" date="2025-04" db="UniProtKB">
        <authorList>
            <consortium name="RefSeq"/>
        </authorList>
    </citation>
    <scope>IDENTIFICATION</scope>
</reference>
<accession>A0A6P7II17</accession>
<keyword evidence="1" id="KW-1185">Reference proteome</keyword>
<sequence length="247" mass="27259">MAEVEEIFEGVEEAIDGAEEGIEELPEEIQEEVAEEIAEARAEVAEFSRVAEGLRTFLDFVTTSIPEIAGFVMKNVAIGAILWGVNVALNKLLPHHTAEPDVKKKRDAIKALSTVIKTESTLSDKVLAWMKEHKDDKIVLDGFEVPLESIIAKYITPISKAVDDAFKVAQALQEKLDGKTQYNIPTGEDMKLLLTAGDAFLKGFNDLIDFISKNVGKFEVLATFPVKQADLVVFTSQLNDAKNLPLW</sequence>
<dbReference type="AlphaFoldDB" id="A0A6P7II17"/>
<dbReference type="RefSeq" id="XP_028259968.1">
    <property type="nucleotide sequence ID" value="XM_028404167.1"/>
</dbReference>
<evidence type="ECO:0000313" key="3">
    <source>
        <dbReference type="RefSeq" id="XP_028259969.1"/>
    </source>
</evidence>
<name>A0A6P7II17_9TELE</name>
<evidence type="ECO:0000313" key="2">
    <source>
        <dbReference type="RefSeq" id="XP_028259968.1"/>
    </source>
</evidence>